<dbReference type="Pfam" id="PF03992">
    <property type="entry name" value="ABM"/>
    <property type="match status" value="1"/>
</dbReference>
<organism evidence="2 3">
    <name type="scientific">Streptomyces clavifer</name>
    <dbReference type="NCBI Taxonomy" id="68188"/>
    <lineage>
        <taxon>Bacteria</taxon>
        <taxon>Bacillati</taxon>
        <taxon>Actinomycetota</taxon>
        <taxon>Actinomycetes</taxon>
        <taxon>Kitasatosporales</taxon>
        <taxon>Streptomycetaceae</taxon>
        <taxon>Streptomyces</taxon>
    </lineage>
</organism>
<sequence>MGEVSLYREEDSVPSNGFALTVRFTLRDASAAQQFDALLSGAIGGIRAEPGTLAYIVHTPVDEPLVRVFYELYVDRSAFQAHEEQGHTKHFLAAREALLTAVDVTFLDEIGELTKRPGVGGS</sequence>
<dbReference type="GO" id="GO:0004497">
    <property type="term" value="F:monooxygenase activity"/>
    <property type="evidence" value="ECO:0007669"/>
    <property type="project" value="UniProtKB-KW"/>
</dbReference>
<evidence type="ECO:0000259" key="1">
    <source>
        <dbReference type="PROSITE" id="PS51725"/>
    </source>
</evidence>
<protein>
    <submittedName>
        <fullName evidence="2">Quinol monooxygenase YgiN</fullName>
    </submittedName>
</protein>
<keyword evidence="3" id="KW-1185">Reference proteome</keyword>
<dbReference type="PROSITE" id="PS51725">
    <property type="entry name" value="ABM"/>
    <property type="match status" value="1"/>
</dbReference>
<gene>
    <name evidence="2" type="ORF">JOF59_006081</name>
</gene>
<dbReference type="InterPro" id="IPR011008">
    <property type="entry name" value="Dimeric_a/b-barrel"/>
</dbReference>
<reference evidence="2 3" key="1">
    <citation type="submission" date="2021-03" db="EMBL/GenBank/DDBJ databases">
        <title>Sequencing the genomes of 1000 actinobacteria strains.</title>
        <authorList>
            <person name="Klenk H.-P."/>
        </authorList>
    </citation>
    <scope>NUCLEOTIDE SEQUENCE [LARGE SCALE GENOMIC DNA]</scope>
    <source>
        <strain evidence="2 3">DSM 40843</strain>
    </source>
</reference>
<proteinExistence type="predicted"/>
<keyword evidence="2" id="KW-0503">Monooxygenase</keyword>
<evidence type="ECO:0000313" key="2">
    <source>
        <dbReference type="EMBL" id="MBP2363589.1"/>
    </source>
</evidence>
<dbReference type="RefSeq" id="WP_209471516.1">
    <property type="nucleotide sequence ID" value="NZ_BMWJ01000011.1"/>
</dbReference>
<keyword evidence="2" id="KW-0560">Oxidoreductase</keyword>
<comment type="caution">
    <text evidence="2">The sequence shown here is derived from an EMBL/GenBank/DDBJ whole genome shotgun (WGS) entry which is preliminary data.</text>
</comment>
<dbReference type="Gene3D" id="3.30.70.100">
    <property type="match status" value="1"/>
</dbReference>
<dbReference type="Proteomes" id="UP001519311">
    <property type="component" value="Unassembled WGS sequence"/>
</dbReference>
<name>A0ABS4VI34_9ACTN</name>
<dbReference type="InterPro" id="IPR007138">
    <property type="entry name" value="ABM_dom"/>
</dbReference>
<evidence type="ECO:0000313" key="3">
    <source>
        <dbReference type="Proteomes" id="UP001519311"/>
    </source>
</evidence>
<dbReference type="EMBL" id="JAGINS010000002">
    <property type="protein sequence ID" value="MBP2363589.1"/>
    <property type="molecule type" value="Genomic_DNA"/>
</dbReference>
<feature type="domain" description="ABM" evidence="1">
    <location>
        <begin position="18"/>
        <end position="113"/>
    </location>
</feature>
<accession>A0ABS4VI34</accession>
<dbReference type="SUPFAM" id="SSF54909">
    <property type="entry name" value="Dimeric alpha+beta barrel"/>
    <property type="match status" value="1"/>
</dbReference>